<keyword evidence="7" id="KW-0067">ATP-binding</keyword>
<feature type="binding site" evidence="7">
    <location>
        <begin position="112"/>
        <end position="118"/>
    </location>
    <ligand>
        <name>ATP</name>
        <dbReference type="ChEBI" id="CHEBI:30616"/>
    </ligand>
</feature>
<feature type="modified residue" description="N6-carboxylysine" evidence="7">
    <location>
        <position position="221"/>
    </location>
</feature>
<dbReference type="GO" id="GO:0008360">
    <property type="term" value="P:regulation of cell shape"/>
    <property type="evidence" value="ECO:0007669"/>
    <property type="project" value="UniProtKB-KW"/>
</dbReference>
<dbReference type="PANTHER" id="PTHR23135:SF4">
    <property type="entry name" value="UDP-N-ACETYLMURAMOYL-L-ALANYL-D-GLUTAMATE--2,6-DIAMINOPIMELATE LIGASE MURE HOMOLOG, CHLOROPLASTIC"/>
    <property type="match status" value="1"/>
</dbReference>
<keyword evidence="13" id="KW-1185">Reference proteome</keyword>
<comment type="subcellular location">
    <subcellularLocation>
        <location evidence="7 8">Cytoplasm</location>
    </subcellularLocation>
</comment>
<dbReference type="GO" id="GO:0005737">
    <property type="term" value="C:cytoplasm"/>
    <property type="evidence" value="ECO:0007669"/>
    <property type="project" value="UniProtKB-SubCell"/>
</dbReference>
<dbReference type="InterPro" id="IPR036565">
    <property type="entry name" value="Mur-like_cat_sf"/>
</dbReference>
<dbReference type="SUPFAM" id="SSF53623">
    <property type="entry name" value="MurD-like peptide ligases, catalytic domain"/>
    <property type="match status" value="1"/>
</dbReference>
<feature type="binding site" evidence="7">
    <location>
        <position position="460"/>
    </location>
    <ligand>
        <name>meso-2,6-diaminopimelate</name>
        <dbReference type="ChEBI" id="CHEBI:57791"/>
    </ligand>
</feature>
<evidence type="ECO:0000256" key="5">
    <source>
        <dbReference type="ARBA" id="ARBA00023306"/>
    </source>
</evidence>
<feature type="binding site" evidence="7">
    <location>
        <begin position="154"/>
        <end position="155"/>
    </location>
    <ligand>
        <name>UDP-N-acetyl-alpha-D-muramoyl-L-alanyl-D-glutamate</name>
        <dbReference type="ChEBI" id="CHEBI:83900"/>
    </ligand>
</feature>
<evidence type="ECO:0000259" key="11">
    <source>
        <dbReference type="Pfam" id="PF08245"/>
    </source>
</evidence>
<comment type="PTM">
    <text evidence="7">Carboxylation is probably crucial for Mg(2+) binding and, consequently, for the gamma-phosphate positioning of ATP.</text>
</comment>
<dbReference type="Pfam" id="PF02875">
    <property type="entry name" value="Mur_ligase_C"/>
    <property type="match status" value="1"/>
</dbReference>
<protein>
    <recommendedName>
        <fullName evidence="7">UDP-N-acetylmuramoyl-L-alanyl-D-glutamate--2,6-diaminopimelate ligase</fullName>
        <ecNumber evidence="7">6.3.2.13</ecNumber>
    </recommendedName>
    <alternativeName>
        <fullName evidence="7">Meso-A2pm-adding enzyme</fullName>
    </alternativeName>
    <alternativeName>
        <fullName evidence="7">Meso-diaminopimelate-adding enzyme</fullName>
    </alternativeName>
    <alternativeName>
        <fullName evidence="7">UDP-MurNAc-L-Ala-D-Glu:meso-diaminopimelate ligase</fullName>
    </alternativeName>
    <alternativeName>
        <fullName evidence="7">UDP-MurNAc-tripeptide synthetase</fullName>
    </alternativeName>
    <alternativeName>
        <fullName evidence="7">UDP-N-acetylmuramyl-tripeptide synthetase</fullName>
    </alternativeName>
</protein>
<comment type="catalytic activity">
    <reaction evidence="7">
        <text>UDP-N-acetyl-alpha-D-muramoyl-L-alanyl-D-glutamate + meso-2,6-diaminopimelate + ATP = UDP-N-acetyl-alpha-D-muramoyl-L-alanyl-gamma-D-glutamyl-meso-2,6-diaminopimelate + ADP + phosphate + H(+)</text>
        <dbReference type="Rhea" id="RHEA:23676"/>
        <dbReference type="ChEBI" id="CHEBI:15378"/>
        <dbReference type="ChEBI" id="CHEBI:30616"/>
        <dbReference type="ChEBI" id="CHEBI:43474"/>
        <dbReference type="ChEBI" id="CHEBI:57791"/>
        <dbReference type="ChEBI" id="CHEBI:83900"/>
        <dbReference type="ChEBI" id="CHEBI:83905"/>
        <dbReference type="ChEBI" id="CHEBI:456216"/>
        <dbReference type="EC" id="6.3.2.13"/>
    </reaction>
</comment>
<dbReference type="Gene3D" id="3.90.190.20">
    <property type="entry name" value="Mur ligase, C-terminal domain"/>
    <property type="match status" value="1"/>
</dbReference>
<keyword evidence="7" id="KW-0547">Nucleotide-binding</keyword>
<keyword evidence="7" id="KW-0963">Cytoplasm</keyword>
<feature type="binding site" evidence="7">
    <location>
        <position position="187"/>
    </location>
    <ligand>
        <name>UDP-N-acetyl-alpha-D-muramoyl-L-alanyl-D-glutamate</name>
        <dbReference type="ChEBI" id="CHEBI:83900"/>
    </ligand>
</feature>
<dbReference type="UniPathway" id="UPA00219"/>
<comment type="pathway">
    <text evidence="7 8">Cell wall biogenesis; peptidoglycan biosynthesis.</text>
</comment>
<reference evidence="12 13" key="1">
    <citation type="submission" date="2018-10" db="EMBL/GenBank/DDBJ databases">
        <title>Genomic Encyclopedia of Archaeal and Bacterial Type Strains, Phase II (KMG-II): from individual species to whole genera.</title>
        <authorList>
            <person name="Goeker M."/>
        </authorList>
    </citation>
    <scope>NUCLEOTIDE SEQUENCE [LARGE SCALE GENOMIC DNA]</scope>
    <source>
        <strain evidence="12 13">DSM 29537</strain>
    </source>
</reference>
<feature type="binding site" evidence="7">
    <location>
        <position position="379"/>
    </location>
    <ligand>
        <name>meso-2,6-diaminopimelate</name>
        <dbReference type="ChEBI" id="CHEBI:57791"/>
    </ligand>
</feature>
<accession>A0A495ML72</accession>
<comment type="similarity">
    <text evidence="1 7">Belongs to the MurCDEF family. MurE subfamily.</text>
</comment>
<evidence type="ECO:0000256" key="8">
    <source>
        <dbReference type="RuleBase" id="RU004135"/>
    </source>
</evidence>
<dbReference type="HAMAP" id="MF_00208">
    <property type="entry name" value="MurE"/>
    <property type="match status" value="1"/>
</dbReference>
<feature type="domain" description="Mur ligase central" evidence="11">
    <location>
        <begin position="110"/>
        <end position="302"/>
    </location>
</feature>
<keyword evidence="2 7" id="KW-0132">Cell division</keyword>
<evidence type="ECO:0000259" key="10">
    <source>
        <dbReference type="Pfam" id="PF02875"/>
    </source>
</evidence>
<dbReference type="NCBIfam" id="TIGR01085">
    <property type="entry name" value="murE"/>
    <property type="match status" value="1"/>
</dbReference>
<dbReference type="Proteomes" id="UP000277579">
    <property type="component" value="Unassembled WGS sequence"/>
</dbReference>
<dbReference type="PANTHER" id="PTHR23135">
    <property type="entry name" value="MUR LIGASE FAMILY MEMBER"/>
    <property type="match status" value="1"/>
</dbReference>
<evidence type="ECO:0000256" key="6">
    <source>
        <dbReference type="ARBA" id="ARBA00023316"/>
    </source>
</evidence>
<evidence type="ECO:0000259" key="9">
    <source>
        <dbReference type="Pfam" id="PF01225"/>
    </source>
</evidence>
<dbReference type="GO" id="GO:0008765">
    <property type="term" value="F:UDP-N-acetylmuramoylalanyl-D-glutamate-2,6-diaminopimelate ligase activity"/>
    <property type="evidence" value="ECO:0007669"/>
    <property type="project" value="UniProtKB-UniRule"/>
</dbReference>
<feature type="short sequence motif" description="Meso-diaminopimelate recognition motif" evidence="7">
    <location>
        <begin position="403"/>
        <end position="406"/>
    </location>
</feature>
<evidence type="ECO:0000313" key="13">
    <source>
        <dbReference type="Proteomes" id="UP000277579"/>
    </source>
</evidence>
<dbReference type="Pfam" id="PF08245">
    <property type="entry name" value="Mur_ligase_M"/>
    <property type="match status" value="1"/>
</dbReference>
<feature type="binding site" evidence="7">
    <location>
        <position position="31"/>
    </location>
    <ligand>
        <name>UDP-N-acetyl-alpha-D-muramoyl-L-alanyl-D-glutamate</name>
        <dbReference type="ChEBI" id="CHEBI:83900"/>
    </ligand>
</feature>
<organism evidence="12 13">
    <name type="scientific">Flavobacterium endophyticum</name>
    <dbReference type="NCBI Taxonomy" id="1540163"/>
    <lineage>
        <taxon>Bacteria</taxon>
        <taxon>Pseudomonadati</taxon>
        <taxon>Bacteroidota</taxon>
        <taxon>Flavobacteriia</taxon>
        <taxon>Flavobacteriales</taxon>
        <taxon>Flavobacteriaceae</taxon>
        <taxon>Flavobacterium</taxon>
    </lineage>
</organism>
<keyword evidence="4 7" id="KW-0573">Peptidoglycan synthesis</keyword>
<dbReference type="Pfam" id="PF01225">
    <property type="entry name" value="Mur_ligase"/>
    <property type="match status" value="1"/>
</dbReference>
<dbReference type="InterPro" id="IPR004101">
    <property type="entry name" value="Mur_ligase_C"/>
</dbReference>
<evidence type="ECO:0000313" key="12">
    <source>
        <dbReference type="EMBL" id="RKS25822.1"/>
    </source>
</evidence>
<evidence type="ECO:0000256" key="7">
    <source>
        <dbReference type="HAMAP-Rule" id="MF_00208"/>
    </source>
</evidence>
<sequence>MIILKDILYKVAIEAVKGSTEIAINAIDFDSRKIEANDVFIAIRGAVADGHEYIETAISKGAVAIICDTFPENIAQGVTYIQVKDTNRALAFIASNYYGNPSANLKLVGITGTNGKTTIASLLFQLFKKAGYKVGLLSTVKNVVDDVEYKSMLTTSDSITINKFLKEMNDVGVEFCFMEVSSHGIAQKRTEGLQFAGGVFTNLSHDHLDYHKTFAEYRDVKKMFFDQLPKSAFALVNSDDKNGMVMLQNTIAKKLTYALKSYADYRAQILENQLSGLLLKVNEQEVWVRLIGTFNAYNLLAIYGTAIELGLDNLEVLRLLSELESVSGRFQFIVSKENITAVVDYAHTPDALENVLKTIDDIRTKNEQLITVVGCGGDRDKTKRPIMANIASTLSDKAILTSDNPRTEDPEAIILEMEQGVEPQNYKKTIAIVDRKQAIKTACQLAQPNDIILIAGKGHETYQEINGVRHDFDDMKIVTELLEQLNK</sequence>
<feature type="binding site" evidence="7">
    <location>
        <position position="189"/>
    </location>
    <ligand>
        <name>UDP-N-acetyl-alpha-D-muramoyl-L-alanyl-D-glutamate</name>
        <dbReference type="ChEBI" id="CHEBI:83900"/>
    </ligand>
</feature>
<dbReference type="Gene3D" id="3.40.1390.10">
    <property type="entry name" value="MurE/MurF, N-terminal domain"/>
    <property type="match status" value="1"/>
</dbReference>
<keyword evidence="5 7" id="KW-0131">Cell cycle</keyword>
<dbReference type="EMBL" id="RBLC01000001">
    <property type="protein sequence ID" value="RKS25822.1"/>
    <property type="molecule type" value="Genomic_DNA"/>
</dbReference>
<dbReference type="GO" id="GO:0000287">
    <property type="term" value="F:magnesium ion binding"/>
    <property type="evidence" value="ECO:0007669"/>
    <property type="project" value="UniProtKB-UniRule"/>
</dbReference>
<evidence type="ECO:0000256" key="1">
    <source>
        <dbReference type="ARBA" id="ARBA00005898"/>
    </source>
</evidence>
<name>A0A495ML72_9FLAO</name>
<dbReference type="GO" id="GO:0071555">
    <property type="term" value="P:cell wall organization"/>
    <property type="evidence" value="ECO:0007669"/>
    <property type="project" value="UniProtKB-KW"/>
</dbReference>
<comment type="caution">
    <text evidence="12">The sequence shown here is derived from an EMBL/GenBank/DDBJ whole genome shotgun (WGS) entry which is preliminary data.</text>
</comment>
<dbReference type="GO" id="GO:0005524">
    <property type="term" value="F:ATP binding"/>
    <property type="evidence" value="ECO:0007669"/>
    <property type="project" value="UniProtKB-UniRule"/>
</dbReference>
<dbReference type="InterPro" id="IPR036615">
    <property type="entry name" value="Mur_ligase_C_dom_sf"/>
</dbReference>
<feature type="binding site" evidence="7">
    <location>
        <position position="456"/>
    </location>
    <ligand>
        <name>meso-2,6-diaminopimelate</name>
        <dbReference type="ChEBI" id="CHEBI:57791"/>
    </ligand>
</feature>
<comment type="caution">
    <text evidence="7">Lacks conserved residue(s) required for the propagation of feature annotation.</text>
</comment>
<dbReference type="InterPro" id="IPR035911">
    <property type="entry name" value="MurE/MurF_N"/>
</dbReference>
<proteinExistence type="inferred from homology"/>
<dbReference type="InterPro" id="IPR000713">
    <property type="entry name" value="Mur_ligase_N"/>
</dbReference>
<evidence type="ECO:0000256" key="3">
    <source>
        <dbReference type="ARBA" id="ARBA00022960"/>
    </source>
</evidence>
<dbReference type="EC" id="6.3.2.13" evidence="7"/>
<feature type="domain" description="Mur ligase N-terminal catalytic" evidence="9">
    <location>
        <begin position="24"/>
        <end position="98"/>
    </location>
</feature>
<evidence type="ECO:0000256" key="2">
    <source>
        <dbReference type="ARBA" id="ARBA00022618"/>
    </source>
</evidence>
<comment type="function">
    <text evidence="7">Catalyzes the addition of meso-diaminopimelic acid to the nucleotide precursor UDP-N-acetylmuramoyl-L-alanyl-D-glutamate (UMAG) in the biosynthesis of bacterial cell-wall peptidoglycan.</text>
</comment>
<feature type="binding site" evidence="7">
    <location>
        <begin position="403"/>
        <end position="406"/>
    </location>
    <ligand>
        <name>meso-2,6-diaminopimelate</name>
        <dbReference type="ChEBI" id="CHEBI:57791"/>
    </ligand>
</feature>
<dbReference type="AlphaFoldDB" id="A0A495ML72"/>
<dbReference type="GO" id="GO:0051301">
    <property type="term" value="P:cell division"/>
    <property type="evidence" value="ECO:0007669"/>
    <property type="project" value="UniProtKB-KW"/>
</dbReference>
<keyword evidence="6 7" id="KW-0961">Cell wall biogenesis/degradation</keyword>
<dbReference type="GO" id="GO:0009252">
    <property type="term" value="P:peptidoglycan biosynthetic process"/>
    <property type="evidence" value="ECO:0007669"/>
    <property type="project" value="UniProtKB-UniRule"/>
</dbReference>
<evidence type="ECO:0000256" key="4">
    <source>
        <dbReference type="ARBA" id="ARBA00022984"/>
    </source>
</evidence>
<keyword evidence="3 7" id="KW-0133">Cell shape</keyword>
<feature type="domain" description="Mur ligase C-terminal" evidence="10">
    <location>
        <begin position="328"/>
        <end position="458"/>
    </location>
</feature>
<dbReference type="InterPro" id="IPR005761">
    <property type="entry name" value="UDP-N-AcMur-Glu-dNH2Pim_ligase"/>
</dbReference>
<feature type="binding site" evidence="7">
    <location>
        <position position="181"/>
    </location>
    <ligand>
        <name>UDP-N-acetyl-alpha-D-muramoyl-L-alanyl-D-glutamate</name>
        <dbReference type="ChEBI" id="CHEBI:83900"/>
    </ligand>
</feature>
<keyword evidence="7" id="KW-0460">Magnesium</keyword>
<dbReference type="RefSeq" id="WP_170148743.1">
    <property type="nucleotide sequence ID" value="NZ_RBLC01000001.1"/>
</dbReference>
<keyword evidence="7 12" id="KW-0436">Ligase</keyword>
<dbReference type="InterPro" id="IPR013221">
    <property type="entry name" value="Mur_ligase_cen"/>
</dbReference>
<comment type="cofactor">
    <cofactor evidence="7">
        <name>Mg(2+)</name>
        <dbReference type="ChEBI" id="CHEBI:18420"/>
    </cofactor>
</comment>
<dbReference type="SUPFAM" id="SSF53244">
    <property type="entry name" value="MurD-like peptide ligases, peptide-binding domain"/>
    <property type="match status" value="1"/>
</dbReference>
<dbReference type="SUPFAM" id="SSF63418">
    <property type="entry name" value="MurE/MurF N-terminal domain"/>
    <property type="match status" value="1"/>
</dbReference>
<gene>
    <name evidence="7" type="primary">murE</name>
    <name evidence="12" type="ORF">CLV94_0867</name>
</gene>
<dbReference type="Gene3D" id="3.40.1190.10">
    <property type="entry name" value="Mur-like, catalytic domain"/>
    <property type="match status" value="1"/>
</dbReference>
<dbReference type="NCBIfam" id="NF001126">
    <property type="entry name" value="PRK00139.1-4"/>
    <property type="match status" value="1"/>
</dbReference>